<dbReference type="STRING" id="1036808.A0A0C3A943"/>
<feature type="region of interest" description="Disordered" evidence="1">
    <location>
        <begin position="1"/>
        <end position="154"/>
    </location>
</feature>
<feature type="compositionally biased region" description="Basic and acidic residues" evidence="1">
    <location>
        <begin position="74"/>
        <end position="93"/>
    </location>
</feature>
<proteinExistence type="predicted"/>
<gene>
    <name evidence="3" type="ORF">SCLCIDRAFT_25896</name>
</gene>
<name>A0A0C3A943_9AGAM</name>
<reference evidence="3 4" key="1">
    <citation type="submission" date="2014-04" db="EMBL/GenBank/DDBJ databases">
        <authorList>
            <consortium name="DOE Joint Genome Institute"/>
            <person name="Kuo A."/>
            <person name="Kohler A."/>
            <person name="Nagy L.G."/>
            <person name="Floudas D."/>
            <person name="Copeland A."/>
            <person name="Barry K.W."/>
            <person name="Cichocki N."/>
            <person name="Veneault-Fourrey C."/>
            <person name="LaButti K."/>
            <person name="Lindquist E.A."/>
            <person name="Lipzen A."/>
            <person name="Lundell T."/>
            <person name="Morin E."/>
            <person name="Murat C."/>
            <person name="Sun H."/>
            <person name="Tunlid A."/>
            <person name="Henrissat B."/>
            <person name="Grigoriev I.V."/>
            <person name="Hibbett D.S."/>
            <person name="Martin F."/>
            <person name="Nordberg H.P."/>
            <person name="Cantor M.N."/>
            <person name="Hua S.X."/>
        </authorList>
    </citation>
    <scope>NUCLEOTIDE SEQUENCE [LARGE SCALE GENOMIC DNA]</scope>
    <source>
        <strain evidence="3 4">Foug A</strain>
    </source>
</reference>
<dbReference type="EMBL" id="KN822052">
    <property type="protein sequence ID" value="KIM61407.1"/>
    <property type="molecule type" value="Genomic_DNA"/>
</dbReference>
<keyword evidence="4" id="KW-1185">Reference proteome</keyword>
<feature type="domain" description="DUF6532" evidence="2">
    <location>
        <begin position="211"/>
        <end position="299"/>
    </location>
</feature>
<dbReference type="InterPro" id="IPR045341">
    <property type="entry name" value="DUF6532"/>
</dbReference>
<feature type="compositionally biased region" description="Acidic residues" evidence="1">
    <location>
        <begin position="63"/>
        <end position="73"/>
    </location>
</feature>
<evidence type="ECO:0000259" key="2">
    <source>
        <dbReference type="Pfam" id="PF20149"/>
    </source>
</evidence>
<dbReference type="HOGENOM" id="CLU_897609_0_0_1"/>
<protein>
    <recommendedName>
        <fullName evidence="2">DUF6532 domain-containing protein</fullName>
    </recommendedName>
</protein>
<organism evidence="3 4">
    <name type="scientific">Scleroderma citrinum Foug A</name>
    <dbReference type="NCBI Taxonomy" id="1036808"/>
    <lineage>
        <taxon>Eukaryota</taxon>
        <taxon>Fungi</taxon>
        <taxon>Dikarya</taxon>
        <taxon>Basidiomycota</taxon>
        <taxon>Agaricomycotina</taxon>
        <taxon>Agaricomycetes</taxon>
        <taxon>Agaricomycetidae</taxon>
        <taxon>Boletales</taxon>
        <taxon>Sclerodermatineae</taxon>
        <taxon>Sclerodermataceae</taxon>
        <taxon>Scleroderma</taxon>
    </lineage>
</organism>
<evidence type="ECO:0000256" key="1">
    <source>
        <dbReference type="SAM" id="MobiDB-lite"/>
    </source>
</evidence>
<dbReference type="Pfam" id="PF20149">
    <property type="entry name" value="DUF6532"/>
    <property type="match status" value="1"/>
</dbReference>
<dbReference type="AlphaFoldDB" id="A0A0C3A943"/>
<dbReference type="InParanoid" id="A0A0C3A943"/>
<dbReference type="Proteomes" id="UP000053989">
    <property type="component" value="Unassembled WGS sequence"/>
</dbReference>
<evidence type="ECO:0000313" key="4">
    <source>
        <dbReference type="Proteomes" id="UP000053989"/>
    </source>
</evidence>
<evidence type="ECO:0000313" key="3">
    <source>
        <dbReference type="EMBL" id="KIM61407.1"/>
    </source>
</evidence>
<feature type="compositionally biased region" description="Basic and acidic residues" evidence="1">
    <location>
        <begin position="102"/>
        <end position="124"/>
    </location>
</feature>
<feature type="compositionally biased region" description="Acidic residues" evidence="1">
    <location>
        <begin position="39"/>
        <end position="56"/>
    </location>
</feature>
<feature type="compositionally biased region" description="Low complexity" evidence="1">
    <location>
        <begin position="19"/>
        <end position="29"/>
    </location>
</feature>
<accession>A0A0C3A943</accession>
<sequence>MEKCISPAQYSGALENPQTSKKSMTKSSKVVPSDKFGENEDECNNEDDEDEDDEDKDQCNREEEVEFDSEDERDVSKGEGKDGDNEGEFRVEPDGFEDDDMDFKHEPSNVKRWQGKDNNCEGRSADALQDTDVLDEHYTKNRRPRPPDTSNLAAVRGRNNGLANADNDESESSIKHCNKHYSKTPKDAHSASPTQISFYPPKWKDFLEECKVEMRTYAMISDPWPHRRQLLNRFILDTINMSILRWKREEHSVEKGYYPKYKKAMGELLFDDLASWHGEIKKAASNAVRTHYNLFPPKDSNFQKLKPVTM</sequence>
<reference evidence="4" key="2">
    <citation type="submission" date="2015-01" db="EMBL/GenBank/DDBJ databases">
        <title>Evolutionary Origins and Diversification of the Mycorrhizal Mutualists.</title>
        <authorList>
            <consortium name="DOE Joint Genome Institute"/>
            <consortium name="Mycorrhizal Genomics Consortium"/>
            <person name="Kohler A."/>
            <person name="Kuo A."/>
            <person name="Nagy L.G."/>
            <person name="Floudas D."/>
            <person name="Copeland A."/>
            <person name="Barry K.W."/>
            <person name="Cichocki N."/>
            <person name="Veneault-Fourrey C."/>
            <person name="LaButti K."/>
            <person name="Lindquist E.A."/>
            <person name="Lipzen A."/>
            <person name="Lundell T."/>
            <person name="Morin E."/>
            <person name="Murat C."/>
            <person name="Riley R."/>
            <person name="Ohm R."/>
            <person name="Sun H."/>
            <person name="Tunlid A."/>
            <person name="Henrissat B."/>
            <person name="Grigoriev I.V."/>
            <person name="Hibbett D.S."/>
            <person name="Martin F."/>
        </authorList>
    </citation>
    <scope>NUCLEOTIDE SEQUENCE [LARGE SCALE GENOMIC DNA]</scope>
    <source>
        <strain evidence="4">Foug A</strain>
    </source>
</reference>